<dbReference type="OrthoDB" id="414358at2759"/>
<dbReference type="AlphaFoldDB" id="A0A1Q9BVM0"/>
<reference evidence="2 3" key="1">
    <citation type="submission" date="2016-02" db="EMBL/GenBank/DDBJ databases">
        <title>Genome analysis of coral dinoflagellate symbionts highlights evolutionary adaptations to a symbiotic lifestyle.</title>
        <authorList>
            <person name="Aranda M."/>
            <person name="Li Y."/>
            <person name="Liew Y.J."/>
            <person name="Baumgarten S."/>
            <person name="Simakov O."/>
            <person name="Wilson M."/>
            <person name="Piel J."/>
            <person name="Ashoor H."/>
            <person name="Bougouffa S."/>
            <person name="Bajic V.B."/>
            <person name="Ryu T."/>
            <person name="Ravasi T."/>
            <person name="Bayer T."/>
            <person name="Micklem G."/>
            <person name="Kim H."/>
            <person name="Bhak J."/>
            <person name="Lajeunesse T.C."/>
            <person name="Voolstra C.R."/>
        </authorList>
    </citation>
    <scope>NUCLEOTIDE SEQUENCE [LARGE SCALE GENOMIC DNA]</scope>
    <source>
        <strain evidence="2 3">CCMP2467</strain>
    </source>
</reference>
<gene>
    <name evidence="2" type="ORF">AK812_SmicGene45644</name>
</gene>
<feature type="region of interest" description="Disordered" evidence="1">
    <location>
        <begin position="1"/>
        <end position="26"/>
    </location>
</feature>
<accession>A0A1Q9BVM0</accession>
<feature type="compositionally biased region" description="Low complexity" evidence="1">
    <location>
        <begin position="11"/>
        <end position="20"/>
    </location>
</feature>
<feature type="compositionally biased region" description="Acidic residues" evidence="1">
    <location>
        <begin position="300"/>
        <end position="320"/>
    </location>
</feature>
<proteinExistence type="predicted"/>
<organism evidence="2 3">
    <name type="scientific">Symbiodinium microadriaticum</name>
    <name type="common">Dinoflagellate</name>
    <name type="synonym">Zooxanthella microadriatica</name>
    <dbReference type="NCBI Taxonomy" id="2951"/>
    <lineage>
        <taxon>Eukaryota</taxon>
        <taxon>Sar</taxon>
        <taxon>Alveolata</taxon>
        <taxon>Dinophyceae</taxon>
        <taxon>Suessiales</taxon>
        <taxon>Symbiodiniaceae</taxon>
        <taxon>Symbiodinium</taxon>
    </lineage>
</organism>
<evidence type="ECO:0000256" key="1">
    <source>
        <dbReference type="SAM" id="MobiDB-lite"/>
    </source>
</evidence>
<keyword evidence="3" id="KW-1185">Reference proteome</keyword>
<comment type="caution">
    <text evidence="2">The sequence shown here is derived from an EMBL/GenBank/DDBJ whole genome shotgun (WGS) entry which is preliminary data.</text>
</comment>
<evidence type="ECO:0000313" key="3">
    <source>
        <dbReference type="Proteomes" id="UP000186817"/>
    </source>
</evidence>
<sequence length="398" mass="44157">MDFAEALAAGSSDRSSPSSSTATEELLQQSVTGLERQVNQLSQQVRELQDLVSALQVDRDQHRLRLHWLERFVQEVRPPATPAAIQAFQRVRVAGVARLMYLNTRKKRQRPPLMAEMVVALEKLTCNAEAPALDRVIAGFFVLLVFSRGRFSDGLHMQNLRSEIPASASADSLAGYIEADVARTKAAYTLERKTMFLPIVAPRNGLSGCDWYAGFAEARLRGVLQGLGFATKDVAPLGTHTAGRRSLGYHSSKEDRMTHVYSRDAIAAPVRELQRVLTEIREKRFKPDETRSGYFRTEQELQESDTESSCDEEDDGDDQGDQGALDDAVEACVQPWAEVPGAGDDGTPVARHKVSRTIHAIADEAGNRTRCGKLLNANYFTLAEAPKFMFPLCRRCYP</sequence>
<dbReference type="Proteomes" id="UP000186817">
    <property type="component" value="Unassembled WGS sequence"/>
</dbReference>
<name>A0A1Q9BVM0_SYMMI</name>
<evidence type="ECO:0000313" key="2">
    <source>
        <dbReference type="EMBL" id="OLP74737.1"/>
    </source>
</evidence>
<protein>
    <submittedName>
        <fullName evidence="2">Uncharacterized protein</fullName>
    </submittedName>
</protein>
<feature type="region of interest" description="Disordered" evidence="1">
    <location>
        <begin position="289"/>
        <end position="323"/>
    </location>
</feature>
<dbReference type="EMBL" id="LSRX01003286">
    <property type="protein sequence ID" value="OLP74737.1"/>
    <property type="molecule type" value="Genomic_DNA"/>
</dbReference>